<keyword evidence="4" id="KW-0862">Zinc</keyword>
<dbReference type="Proteomes" id="UP000034883">
    <property type="component" value="Chromosome"/>
</dbReference>
<keyword evidence="1" id="KW-0645">Protease</keyword>
<accession>A0A0F6W6B2</accession>
<dbReference type="GO" id="GO:0046872">
    <property type="term" value="F:metal ion binding"/>
    <property type="evidence" value="ECO:0007669"/>
    <property type="project" value="UniProtKB-KW"/>
</dbReference>
<gene>
    <name evidence="9" type="ORF">DB32_005564</name>
</gene>
<name>A0A0F6W6B2_9BACT</name>
<protein>
    <submittedName>
        <fullName evidence="9">DNA repair protein RadC</fullName>
    </submittedName>
</protein>
<evidence type="ECO:0000256" key="6">
    <source>
        <dbReference type="RuleBase" id="RU003797"/>
    </source>
</evidence>
<dbReference type="AlphaFoldDB" id="A0A0F6W6B2"/>
<evidence type="ECO:0000313" key="10">
    <source>
        <dbReference type="Proteomes" id="UP000034883"/>
    </source>
</evidence>
<dbReference type="PROSITE" id="PS01302">
    <property type="entry name" value="UPF0758"/>
    <property type="match status" value="1"/>
</dbReference>
<dbReference type="EMBL" id="CP011125">
    <property type="protein sequence ID" value="AKF08415.1"/>
    <property type="molecule type" value="Genomic_DNA"/>
</dbReference>
<keyword evidence="5" id="KW-0482">Metalloprotease</keyword>
<feature type="region of interest" description="Disordered" evidence="7">
    <location>
        <begin position="1"/>
        <end position="34"/>
    </location>
</feature>
<evidence type="ECO:0000256" key="1">
    <source>
        <dbReference type="ARBA" id="ARBA00022670"/>
    </source>
</evidence>
<dbReference type="Gene3D" id="3.40.140.10">
    <property type="entry name" value="Cytidine Deaminase, domain 2"/>
    <property type="match status" value="1"/>
</dbReference>
<dbReference type="NCBIfam" id="TIGR00608">
    <property type="entry name" value="radc"/>
    <property type="match status" value="1"/>
</dbReference>
<evidence type="ECO:0000256" key="4">
    <source>
        <dbReference type="ARBA" id="ARBA00022833"/>
    </source>
</evidence>
<dbReference type="Pfam" id="PF04002">
    <property type="entry name" value="RadC"/>
    <property type="match status" value="1"/>
</dbReference>
<organism evidence="9 10">
    <name type="scientific">Sandaracinus amylolyticus</name>
    <dbReference type="NCBI Taxonomy" id="927083"/>
    <lineage>
        <taxon>Bacteria</taxon>
        <taxon>Pseudomonadati</taxon>
        <taxon>Myxococcota</taxon>
        <taxon>Polyangia</taxon>
        <taxon>Polyangiales</taxon>
        <taxon>Sandaracinaceae</taxon>
        <taxon>Sandaracinus</taxon>
    </lineage>
</organism>
<evidence type="ECO:0000256" key="5">
    <source>
        <dbReference type="ARBA" id="ARBA00023049"/>
    </source>
</evidence>
<evidence type="ECO:0000256" key="3">
    <source>
        <dbReference type="ARBA" id="ARBA00022801"/>
    </source>
</evidence>
<dbReference type="InterPro" id="IPR020891">
    <property type="entry name" value="UPF0758_CS"/>
</dbReference>
<dbReference type="GO" id="GO:0006508">
    <property type="term" value="P:proteolysis"/>
    <property type="evidence" value="ECO:0007669"/>
    <property type="project" value="UniProtKB-KW"/>
</dbReference>
<dbReference type="InterPro" id="IPR025657">
    <property type="entry name" value="RadC_JAB"/>
</dbReference>
<keyword evidence="3" id="KW-0378">Hydrolase</keyword>
<dbReference type="Pfam" id="PF20582">
    <property type="entry name" value="UPF0758_N"/>
    <property type="match status" value="1"/>
</dbReference>
<feature type="domain" description="MPN" evidence="8">
    <location>
        <begin position="151"/>
        <end position="273"/>
    </location>
</feature>
<dbReference type="PROSITE" id="PS50249">
    <property type="entry name" value="MPN"/>
    <property type="match status" value="1"/>
</dbReference>
<dbReference type="InterPro" id="IPR001405">
    <property type="entry name" value="UPF0758"/>
</dbReference>
<dbReference type="NCBIfam" id="NF000642">
    <property type="entry name" value="PRK00024.1"/>
    <property type="match status" value="1"/>
</dbReference>
<dbReference type="GO" id="GO:0008237">
    <property type="term" value="F:metallopeptidase activity"/>
    <property type="evidence" value="ECO:0007669"/>
    <property type="project" value="UniProtKB-KW"/>
</dbReference>
<proteinExistence type="inferred from homology"/>
<reference evidence="9 10" key="1">
    <citation type="submission" date="2015-03" db="EMBL/GenBank/DDBJ databases">
        <title>Genome assembly of Sandaracinus amylolyticus DSM 53668.</title>
        <authorList>
            <person name="Sharma G."/>
            <person name="Subramanian S."/>
        </authorList>
    </citation>
    <scope>NUCLEOTIDE SEQUENCE [LARGE SCALE GENOMIC DNA]</scope>
    <source>
        <strain evidence="9 10">DSM 53668</strain>
    </source>
</reference>
<dbReference type="STRING" id="927083.DB32_005564"/>
<evidence type="ECO:0000313" key="9">
    <source>
        <dbReference type="EMBL" id="AKF08415.1"/>
    </source>
</evidence>
<evidence type="ECO:0000256" key="2">
    <source>
        <dbReference type="ARBA" id="ARBA00022723"/>
    </source>
</evidence>
<sequence length="278" mass="29383">MAAARLPDAPGGRHLSARHAATRRRENARDRAARHRHARCAAPARGGVVMHVVESFAGDGPRERLRREGREALSEEELVALVLGTGSAREPVTVLAARVVREIGGAAGLARSGVGGLSSIDGLGESKAMRLVAAIELGRRVQQRPWSPGPKIETSRDVDDLLRPRLADQEIEQFVALALDAKNRVSAELKIAVGGLSACPVAPADVFRAILREAAASVVFAHNHPSGDSTPSADDIALTDRLVRAGTLLGVRVLDHVVVGREGYFSFVDAGLLPRSAG</sequence>
<dbReference type="InterPro" id="IPR037518">
    <property type="entry name" value="MPN"/>
</dbReference>
<dbReference type="PANTHER" id="PTHR30471:SF3">
    <property type="entry name" value="UPF0758 PROTEIN YEES-RELATED"/>
    <property type="match status" value="1"/>
</dbReference>
<dbReference type="CDD" id="cd08071">
    <property type="entry name" value="MPN_DUF2466"/>
    <property type="match status" value="1"/>
</dbReference>
<dbReference type="PANTHER" id="PTHR30471">
    <property type="entry name" value="DNA REPAIR PROTEIN RADC"/>
    <property type="match status" value="1"/>
</dbReference>
<keyword evidence="2" id="KW-0479">Metal-binding</keyword>
<keyword evidence="10" id="KW-1185">Reference proteome</keyword>
<evidence type="ECO:0000259" key="8">
    <source>
        <dbReference type="PROSITE" id="PS50249"/>
    </source>
</evidence>
<dbReference type="KEGG" id="samy:DB32_005564"/>
<dbReference type="InterPro" id="IPR046778">
    <property type="entry name" value="UPF0758_N"/>
</dbReference>
<comment type="similarity">
    <text evidence="6">Belongs to the UPF0758 family.</text>
</comment>
<evidence type="ECO:0000256" key="7">
    <source>
        <dbReference type="SAM" id="MobiDB-lite"/>
    </source>
</evidence>